<feature type="region of interest" description="Disordered" evidence="1">
    <location>
        <begin position="269"/>
        <end position="292"/>
    </location>
</feature>
<dbReference type="Gene3D" id="3.40.50.10420">
    <property type="entry name" value="NagB/RpiA/CoA transferase-like"/>
    <property type="match status" value="1"/>
</dbReference>
<evidence type="ECO:0000313" key="3">
    <source>
        <dbReference type="Proteomes" id="UP000800094"/>
    </source>
</evidence>
<dbReference type="Pfam" id="PF01812">
    <property type="entry name" value="5-FTHF_cyc-lig"/>
    <property type="match status" value="1"/>
</dbReference>
<evidence type="ECO:0000313" key="2">
    <source>
        <dbReference type="EMBL" id="KAF2254754.1"/>
    </source>
</evidence>
<dbReference type="InterPro" id="IPR037171">
    <property type="entry name" value="NagB/RpiA_transferase-like"/>
</dbReference>
<sequence>MTGPPSINAERRQSIWKSVHHDLIQHALPDSRFHFDFLSFTPDFRESSVATDRVVELPCYKAAKTLLVTPDNSLERLRHRALKDGKKLLIGTYRLRRGFVLLNPERLNEDEFERASWLDGMERPGIGRHLSLAQMQKEGISVDLCVIGGLAFSTTGVVVWEGSGLFEVQFAMLQDIKALKGMTPVVAVAHSCQVVDEAEQGLERIKPEKLGEVQCDFIVTPERVIEIEGAVKPAARVQFDALDPTALDNIPPLQELKGIRMMDQIMHDGAFGETNGKGKEKEQATEKTPTAEEQMGISMVERMMKGFKTV</sequence>
<dbReference type="InterPro" id="IPR002698">
    <property type="entry name" value="FTHF_cligase"/>
</dbReference>
<dbReference type="GO" id="GO:0005737">
    <property type="term" value="C:cytoplasm"/>
    <property type="evidence" value="ECO:0007669"/>
    <property type="project" value="TreeGrafter"/>
</dbReference>
<dbReference type="PANTHER" id="PTHR13017">
    <property type="entry name" value="5-FORMYLTETRAHYDROFOLATE CYCLO-LIGASE-RELATED"/>
    <property type="match status" value="1"/>
</dbReference>
<accession>A0A6A6IWI5</accession>
<dbReference type="OrthoDB" id="433414at2759"/>
<dbReference type="PANTHER" id="PTHR13017:SF0">
    <property type="entry name" value="METHENYLTETRAHYDROFOLATE SYNTHASE DOMAIN-CONTAINING PROTEIN"/>
    <property type="match status" value="1"/>
</dbReference>
<proteinExistence type="predicted"/>
<dbReference type="GeneID" id="54573211"/>
<name>A0A6A6IWI5_9PLEO</name>
<gene>
    <name evidence="2" type="ORF">BU26DRAFT_144593</name>
</gene>
<dbReference type="SUPFAM" id="SSF100950">
    <property type="entry name" value="NagB/RpiA/CoA transferase-like"/>
    <property type="match status" value="1"/>
</dbReference>
<dbReference type="AlphaFoldDB" id="A0A6A6IWI5"/>
<protein>
    <recommendedName>
        <fullName evidence="4">5-formyltetrahydrofolate cyclo-ligase</fullName>
    </recommendedName>
</protein>
<organism evidence="2 3">
    <name type="scientific">Trematosphaeria pertusa</name>
    <dbReference type="NCBI Taxonomy" id="390896"/>
    <lineage>
        <taxon>Eukaryota</taxon>
        <taxon>Fungi</taxon>
        <taxon>Dikarya</taxon>
        <taxon>Ascomycota</taxon>
        <taxon>Pezizomycotina</taxon>
        <taxon>Dothideomycetes</taxon>
        <taxon>Pleosporomycetidae</taxon>
        <taxon>Pleosporales</taxon>
        <taxon>Massarineae</taxon>
        <taxon>Trematosphaeriaceae</taxon>
        <taxon>Trematosphaeria</taxon>
    </lineage>
</organism>
<dbReference type="EMBL" id="ML987190">
    <property type="protein sequence ID" value="KAF2254754.1"/>
    <property type="molecule type" value="Genomic_DNA"/>
</dbReference>
<dbReference type="InterPro" id="IPR024185">
    <property type="entry name" value="FTHF_cligase-like_sf"/>
</dbReference>
<dbReference type="RefSeq" id="XP_033689758.1">
    <property type="nucleotide sequence ID" value="XM_033819881.1"/>
</dbReference>
<evidence type="ECO:0008006" key="4">
    <source>
        <dbReference type="Google" id="ProtNLM"/>
    </source>
</evidence>
<evidence type="ECO:0000256" key="1">
    <source>
        <dbReference type="SAM" id="MobiDB-lite"/>
    </source>
</evidence>
<keyword evidence="3" id="KW-1185">Reference proteome</keyword>
<reference evidence="2" key="1">
    <citation type="journal article" date="2020" name="Stud. Mycol.">
        <title>101 Dothideomycetes genomes: a test case for predicting lifestyles and emergence of pathogens.</title>
        <authorList>
            <person name="Haridas S."/>
            <person name="Albert R."/>
            <person name="Binder M."/>
            <person name="Bloem J."/>
            <person name="Labutti K."/>
            <person name="Salamov A."/>
            <person name="Andreopoulos B."/>
            <person name="Baker S."/>
            <person name="Barry K."/>
            <person name="Bills G."/>
            <person name="Bluhm B."/>
            <person name="Cannon C."/>
            <person name="Castanera R."/>
            <person name="Culley D."/>
            <person name="Daum C."/>
            <person name="Ezra D."/>
            <person name="Gonzalez J."/>
            <person name="Henrissat B."/>
            <person name="Kuo A."/>
            <person name="Liang C."/>
            <person name="Lipzen A."/>
            <person name="Lutzoni F."/>
            <person name="Magnuson J."/>
            <person name="Mondo S."/>
            <person name="Nolan M."/>
            <person name="Ohm R."/>
            <person name="Pangilinan J."/>
            <person name="Park H.-J."/>
            <person name="Ramirez L."/>
            <person name="Alfaro M."/>
            <person name="Sun H."/>
            <person name="Tritt A."/>
            <person name="Yoshinaga Y."/>
            <person name="Zwiers L.-H."/>
            <person name="Turgeon B."/>
            <person name="Goodwin S."/>
            <person name="Spatafora J."/>
            <person name="Crous P."/>
            <person name="Grigoriev I."/>
        </authorList>
    </citation>
    <scope>NUCLEOTIDE SEQUENCE</scope>
    <source>
        <strain evidence="2">CBS 122368</strain>
    </source>
</reference>
<feature type="compositionally biased region" description="Basic and acidic residues" evidence="1">
    <location>
        <begin position="276"/>
        <end position="285"/>
    </location>
</feature>
<dbReference type="Proteomes" id="UP000800094">
    <property type="component" value="Unassembled WGS sequence"/>
</dbReference>